<dbReference type="EMBL" id="JACHVQ010000001">
    <property type="protein sequence ID" value="MBB2892581.1"/>
    <property type="molecule type" value="Genomic_DNA"/>
</dbReference>
<proteinExistence type="predicted"/>
<protein>
    <submittedName>
        <fullName evidence="3">Murein DD-endopeptidase MepM/ murein hydrolase activator NlpD</fullName>
    </submittedName>
</protein>
<dbReference type="AlphaFoldDB" id="A0A839ND08"/>
<evidence type="ECO:0000313" key="4">
    <source>
        <dbReference type="Proteomes" id="UP000559182"/>
    </source>
</evidence>
<sequence>MSQYEGRHRPTAPIRPQGRHRADPPKSRRAVPAGVAVVATVGGAVVAGVTPVPLGARNLALDPGPHEKFTPGVAGAPSVKRQLLGSASRDDTRAPLAPADAPSKLADSKAKTAKRSPKPTVTHQNPWTCAVAGCAGSMDSGFGARLSPGGIGSTYHLGDDFAIPWGTPLRAMHVGTVVSTGWVPGFGIHVTIDYGDGIQITYGHLSSVAVAPGQSVARGQQVGYSGNTGVSTGPHLHLEIHLNGTPIDPTPWLQARGVF</sequence>
<keyword evidence="3" id="KW-0378">Hydrolase</keyword>
<dbReference type="RefSeq" id="WP_183320733.1">
    <property type="nucleotide sequence ID" value="NZ_JACHVQ010000001.1"/>
</dbReference>
<dbReference type="PANTHER" id="PTHR21666">
    <property type="entry name" value="PEPTIDASE-RELATED"/>
    <property type="match status" value="1"/>
</dbReference>
<comment type="caution">
    <text evidence="3">The sequence shown here is derived from an EMBL/GenBank/DDBJ whole genome shotgun (WGS) entry which is preliminary data.</text>
</comment>
<keyword evidence="4" id="KW-1185">Reference proteome</keyword>
<dbReference type="CDD" id="cd12797">
    <property type="entry name" value="M23_peptidase"/>
    <property type="match status" value="1"/>
</dbReference>
<dbReference type="SUPFAM" id="SSF51261">
    <property type="entry name" value="Duplicated hybrid motif"/>
    <property type="match status" value="1"/>
</dbReference>
<evidence type="ECO:0000256" key="1">
    <source>
        <dbReference type="SAM" id="MobiDB-lite"/>
    </source>
</evidence>
<dbReference type="Gene3D" id="2.70.70.10">
    <property type="entry name" value="Glucose Permease (Domain IIA)"/>
    <property type="match status" value="1"/>
</dbReference>
<dbReference type="InterPro" id="IPR016047">
    <property type="entry name" value="M23ase_b-sheet_dom"/>
</dbReference>
<reference evidence="3 4" key="1">
    <citation type="submission" date="2020-08" db="EMBL/GenBank/DDBJ databases">
        <title>Sequencing the genomes of 1000 actinobacteria strains.</title>
        <authorList>
            <person name="Klenk H.-P."/>
        </authorList>
    </citation>
    <scope>NUCLEOTIDE SEQUENCE [LARGE SCALE GENOMIC DNA]</scope>
    <source>
        <strain evidence="3 4">DSM 105369</strain>
    </source>
</reference>
<accession>A0A839ND08</accession>
<evidence type="ECO:0000259" key="2">
    <source>
        <dbReference type="Pfam" id="PF01551"/>
    </source>
</evidence>
<name>A0A839ND08_9MICO</name>
<organism evidence="3 4">
    <name type="scientific">Flexivirga oryzae</name>
    <dbReference type="NCBI Taxonomy" id="1794944"/>
    <lineage>
        <taxon>Bacteria</taxon>
        <taxon>Bacillati</taxon>
        <taxon>Actinomycetota</taxon>
        <taxon>Actinomycetes</taxon>
        <taxon>Micrococcales</taxon>
        <taxon>Dermacoccaceae</taxon>
        <taxon>Flexivirga</taxon>
    </lineage>
</organism>
<dbReference type="PANTHER" id="PTHR21666:SF270">
    <property type="entry name" value="MUREIN HYDROLASE ACTIVATOR ENVC"/>
    <property type="match status" value="1"/>
</dbReference>
<dbReference type="Pfam" id="PF01551">
    <property type="entry name" value="Peptidase_M23"/>
    <property type="match status" value="1"/>
</dbReference>
<evidence type="ECO:0000313" key="3">
    <source>
        <dbReference type="EMBL" id="MBB2892581.1"/>
    </source>
</evidence>
<feature type="region of interest" description="Disordered" evidence="1">
    <location>
        <begin position="85"/>
        <end position="125"/>
    </location>
</feature>
<dbReference type="GO" id="GO:0004222">
    <property type="term" value="F:metalloendopeptidase activity"/>
    <property type="evidence" value="ECO:0007669"/>
    <property type="project" value="TreeGrafter"/>
</dbReference>
<gene>
    <name evidence="3" type="ORF">FHU39_002565</name>
</gene>
<feature type="region of interest" description="Disordered" evidence="1">
    <location>
        <begin position="1"/>
        <end position="31"/>
    </location>
</feature>
<dbReference type="InterPro" id="IPR011055">
    <property type="entry name" value="Dup_hybrid_motif"/>
</dbReference>
<dbReference type="Proteomes" id="UP000559182">
    <property type="component" value="Unassembled WGS sequence"/>
</dbReference>
<dbReference type="InterPro" id="IPR050570">
    <property type="entry name" value="Cell_wall_metabolism_enzyme"/>
</dbReference>
<feature type="domain" description="M23ase beta-sheet core" evidence="2">
    <location>
        <begin position="155"/>
        <end position="249"/>
    </location>
</feature>